<dbReference type="Proteomes" id="UP000792457">
    <property type="component" value="Unassembled WGS sequence"/>
</dbReference>
<comment type="domain">
    <text evidence="10">The DHHC domain is required for palmitoyltransferase activity.</text>
</comment>
<evidence type="ECO:0000259" key="12">
    <source>
        <dbReference type="Pfam" id="PF01529"/>
    </source>
</evidence>
<feature type="region of interest" description="Disordered" evidence="11">
    <location>
        <begin position="345"/>
        <end position="431"/>
    </location>
</feature>
<evidence type="ECO:0000256" key="6">
    <source>
        <dbReference type="ARBA" id="ARBA00023139"/>
    </source>
</evidence>
<dbReference type="GO" id="GO:0005783">
    <property type="term" value="C:endoplasmic reticulum"/>
    <property type="evidence" value="ECO:0007669"/>
    <property type="project" value="TreeGrafter"/>
</dbReference>
<comment type="caution">
    <text evidence="13">The sequence shown here is derived from an EMBL/GenBank/DDBJ whole genome shotgun (WGS) entry which is preliminary data.</text>
</comment>
<dbReference type="PANTHER" id="PTHR22883">
    <property type="entry name" value="ZINC FINGER DHHC DOMAIN CONTAINING PROTEIN"/>
    <property type="match status" value="1"/>
</dbReference>
<comment type="similarity">
    <text evidence="10">Belongs to the DHHC palmitoyltransferase family.</text>
</comment>
<dbReference type="EC" id="2.3.1.225" evidence="10"/>
<evidence type="ECO:0000256" key="10">
    <source>
        <dbReference type="RuleBase" id="RU079119"/>
    </source>
</evidence>
<dbReference type="OrthoDB" id="4096362at2759"/>
<sequence length="462" mass="50525">MLGVKGWKWMQMKNSRNEMDEVDEENYLVCSCPFLASRLTAAIPVVGAALFAFVLSSLLRTSFSDPGVIPRATPEEVAHIERQTIQAAVVQTESEISRPPPRTQEVLVRGHPVKLKYCFTCKIFRPPRASHCSLCDNCVERFDHHCPWVGNCVGKRNYRYFYMFIVSLSFLCVFIFACSLTHLILLTRDNKPFLEAVRDTPASVVVSIVCFFSLWSILGLAGFHTYLTTSNQTTNEDIKGSFSSKQGQESFNPYSEGNVCSNCLYVLCGPTPPSLLDRRGVISIQNLPQSLDPALRVIPEESRDVSVSRKTYGTVWSSPPSVTVDMTLEELLFFQNGIAHIESPTKQVAPAPPQPASPPPSPSSVMSSGTSTPSTRSSNRLVAETAAGGAPAATPRVNPMGSPHQDEGAIVTHSSPVEPCSPSPPPPSANHLRLLRDTTMIESELDLDSPEEASRVTRPSAA</sequence>
<name>A0A8K0KDA6_LADFU</name>
<dbReference type="GO" id="GO:0005794">
    <property type="term" value="C:Golgi apparatus"/>
    <property type="evidence" value="ECO:0007669"/>
    <property type="project" value="TreeGrafter"/>
</dbReference>
<keyword evidence="3 10" id="KW-0812">Transmembrane</keyword>
<feature type="transmembrane region" description="Helical" evidence="10">
    <location>
        <begin position="204"/>
        <end position="223"/>
    </location>
</feature>
<feature type="compositionally biased region" description="Pro residues" evidence="11">
    <location>
        <begin position="419"/>
        <end position="428"/>
    </location>
</feature>
<organism evidence="13 14">
    <name type="scientific">Ladona fulva</name>
    <name type="common">Scarce chaser dragonfly</name>
    <name type="synonym">Libellula fulva</name>
    <dbReference type="NCBI Taxonomy" id="123851"/>
    <lineage>
        <taxon>Eukaryota</taxon>
        <taxon>Metazoa</taxon>
        <taxon>Ecdysozoa</taxon>
        <taxon>Arthropoda</taxon>
        <taxon>Hexapoda</taxon>
        <taxon>Insecta</taxon>
        <taxon>Pterygota</taxon>
        <taxon>Palaeoptera</taxon>
        <taxon>Odonata</taxon>
        <taxon>Epiprocta</taxon>
        <taxon>Anisoptera</taxon>
        <taxon>Libelluloidea</taxon>
        <taxon>Libellulidae</taxon>
        <taxon>Ladona</taxon>
    </lineage>
</organism>
<comment type="catalytic activity">
    <reaction evidence="9 10">
        <text>L-cysteinyl-[protein] + hexadecanoyl-CoA = S-hexadecanoyl-L-cysteinyl-[protein] + CoA</text>
        <dbReference type="Rhea" id="RHEA:36683"/>
        <dbReference type="Rhea" id="RHEA-COMP:10131"/>
        <dbReference type="Rhea" id="RHEA-COMP:11032"/>
        <dbReference type="ChEBI" id="CHEBI:29950"/>
        <dbReference type="ChEBI" id="CHEBI:57287"/>
        <dbReference type="ChEBI" id="CHEBI:57379"/>
        <dbReference type="ChEBI" id="CHEBI:74151"/>
        <dbReference type="EC" id="2.3.1.225"/>
    </reaction>
</comment>
<dbReference type="PROSITE" id="PS50216">
    <property type="entry name" value="DHHC"/>
    <property type="match status" value="1"/>
</dbReference>
<dbReference type="InterPro" id="IPR001594">
    <property type="entry name" value="Palmitoyltrfase_DHHC"/>
</dbReference>
<feature type="compositionally biased region" description="Low complexity" evidence="11">
    <location>
        <begin position="363"/>
        <end position="378"/>
    </location>
</feature>
<keyword evidence="2 10" id="KW-0808">Transferase</keyword>
<evidence type="ECO:0000256" key="8">
    <source>
        <dbReference type="ARBA" id="ARBA00023315"/>
    </source>
</evidence>
<dbReference type="EMBL" id="KZ308561">
    <property type="protein sequence ID" value="KAG8231600.1"/>
    <property type="molecule type" value="Genomic_DNA"/>
</dbReference>
<feature type="domain" description="Palmitoyltransferase DHHC" evidence="12">
    <location>
        <begin position="114"/>
        <end position="239"/>
    </location>
</feature>
<dbReference type="GO" id="GO:0006612">
    <property type="term" value="P:protein targeting to membrane"/>
    <property type="evidence" value="ECO:0007669"/>
    <property type="project" value="TreeGrafter"/>
</dbReference>
<evidence type="ECO:0000313" key="14">
    <source>
        <dbReference type="Proteomes" id="UP000792457"/>
    </source>
</evidence>
<dbReference type="PANTHER" id="PTHR22883:SF43">
    <property type="entry name" value="PALMITOYLTRANSFERASE APP"/>
    <property type="match status" value="1"/>
</dbReference>
<evidence type="ECO:0000256" key="1">
    <source>
        <dbReference type="ARBA" id="ARBA00004127"/>
    </source>
</evidence>
<reference evidence="13" key="1">
    <citation type="submission" date="2013-04" db="EMBL/GenBank/DDBJ databases">
        <authorList>
            <person name="Qu J."/>
            <person name="Murali S.C."/>
            <person name="Bandaranaike D."/>
            <person name="Bellair M."/>
            <person name="Blankenburg K."/>
            <person name="Chao H."/>
            <person name="Dinh H."/>
            <person name="Doddapaneni H."/>
            <person name="Downs B."/>
            <person name="Dugan-Rocha S."/>
            <person name="Elkadiri S."/>
            <person name="Gnanaolivu R.D."/>
            <person name="Hernandez B."/>
            <person name="Javaid M."/>
            <person name="Jayaseelan J.C."/>
            <person name="Lee S."/>
            <person name="Li M."/>
            <person name="Ming W."/>
            <person name="Munidasa M."/>
            <person name="Muniz J."/>
            <person name="Nguyen L."/>
            <person name="Ongeri F."/>
            <person name="Osuji N."/>
            <person name="Pu L.-L."/>
            <person name="Puazo M."/>
            <person name="Qu C."/>
            <person name="Quiroz J."/>
            <person name="Raj R."/>
            <person name="Weissenberger G."/>
            <person name="Xin Y."/>
            <person name="Zou X."/>
            <person name="Han Y."/>
            <person name="Richards S."/>
            <person name="Worley K."/>
            <person name="Muzny D."/>
            <person name="Gibbs R."/>
        </authorList>
    </citation>
    <scope>NUCLEOTIDE SEQUENCE</scope>
    <source>
        <strain evidence="13">Sampled in the wild</strain>
    </source>
</reference>
<feature type="compositionally biased region" description="Low complexity" evidence="11">
    <location>
        <begin position="385"/>
        <end position="395"/>
    </location>
</feature>
<keyword evidence="14" id="KW-1185">Reference proteome</keyword>
<protein>
    <recommendedName>
        <fullName evidence="10">Palmitoyltransferase</fullName>
        <ecNumber evidence="10">2.3.1.225</ecNumber>
    </recommendedName>
</protein>
<dbReference type="InterPro" id="IPR039859">
    <property type="entry name" value="PFA4/ZDH16/20/ERF2-like"/>
</dbReference>
<comment type="subcellular location">
    <subcellularLocation>
        <location evidence="1">Endomembrane system</location>
        <topology evidence="1">Multi-pass membrane protein</topology>
    </subcellularLocation>
</comment>
<feature type="transmembrane region" description="Helical" evidence="10">
    <location>
        <begin position="41"/>
        <end position="59"/>
    </location>
</feature>
<accession>A0A8K0KDA6</accession>
<feature type="compositionally biased region" description="Pro residues" evidence="11">
    <location>
        <begin position="350"/>
        <end position="362"/>
    </location>
</feature>
<evidence type="ECO:0000256" key="11">
    <source>
        <dbReference type="SAM" id="MobiDB-lite"/>
    </source>
</evidence>
<keyword evidence="6" id="KW-0564">Palmitate</keyword>
<reference evidence="13" key="2">
    <citation type="submission" date="2017-10" db="EMBL/GenBank/DDBJ databases">
        <title>Ladona fulva Genome sequencing and assembly.</title>
        <authorList>
            <person name="Murali S."/>
            <person name="Richards S."/>
            <person name="Bandaranaike D."/>
            <person name="Bellair M."/>
            <person name="Blankenburg K."/>
            <person name="Chao H."/>
            <person name="Dinh H."/>
            <person name="Doddapaneni H."/>
            <person name="Dugan-Rocha S."/>
            <person name="Elkadiri S."/>
            <person name="Gnanaolivu R."/>
            <person name="Hernandez B."/>
            <person name="Skinner E."/>
            <person name="Javaid M."/>
            <person name="Lee S."/>
            <person name="Li M."/>
            <person name="Ming W."/>
            <person name="Munidasa M."/>
            <person name="Muniz J."/>
            <person name="Nguyen L."/>
            <person name="Hughes D."/>
            <person name="Osuji N."/>
            <person name="Pu L.-L."/>
            <person name="Puazo M."/>
            <person name="Qu C."/>
            <person name="Quiroz J."/>
            <person name="Raj R."/>
            <person name="Weissenberger G."/>
            <person name="Xin Y."/>
            <person name="Zou X."/>
            <person name="Han Y."/>
            <person name="Worley K."/>
            <person name="Muzny D."/>
            <person name="Gibbs R."/>
        </authorList>
    </citation>
    <scope>NUCLEOTIDE SEQUENCE</scope>
    <source>
        <strain evidence="13">Sampled in the wild</strain>
    </source>
</reference>
<feature type="region of interest" description="Disordered" evidence="11">
    <location>
        <begin position="443"/>
        <end position="462"/>
    </location>
</feature>
<keyword evidence="5 10" id="KW-0472">Membrane</keyword>
<feature type="transmembrane region" description="Helical" evidence="10">
    <location>
        <begin position="160"/>
        <end position="184"/>
    </location>
</feature>
<evidence type="ECO:0000256" key="9">
    <source>
        <dbReference type="ARBA" id="ARBA00048048"/>
    </source>
</evidence>
<evidence type="ECO:0000256" key="7">
    <source>
        <dbReference type="ARBA" id="ARBA00023288"/>
    </source>
</evidence>
<evidence type="ECO:0000256" key="4">
    <source>
        <dbReference type="ARBA" id="ARBA00022989"/>
    </source>
</evidence>
<keyword evidence="7" id="KW-0449">Lipoprotein</keyword>
<proteinExistence type="inferred from homology"/>
<gene>
    <name evidence="13" type="ORF">J437_LFUL012292</name>
</gene>
<keyword evidence="4 10" id="KW-1133">Transmembrane helix</keyword>
<dbReference type="Pfam" id="PF01529">
    <property type="entry name" value="DHHC"/>
    <property type="match status" value="1"/>
</dbReference>
<evidence type="ECO:0000256" key="3">
    <source>
        <dbReference type="ARBA" id="ARBA00022692"/>
    </source>
</evidence>
<evidence type="ECO:0000256" key="5">
    <source>
        <dbReference type="ARBA" id="ARBA00023136"/>
    </source>
</evidence>
<keyword evidence="8 10" id="KW-0012">Acyltransferase</keyword>
<dbReference type="GO" id="GO:0019706">
    <property type="term" value="F:protein-cysteine S-palmitoyltransferase activity"/>
    <property type="evidence" value="ECO:0007669"/>
    <property type="project" value="UniProtKB-EC"/>
</dbReference>
<evidence type="ECO:0000313" key="13">
    <source>
        <dbReference type="EMBL" id="KAG8231600.1"/>
    </source>
</evidence>
<evidence type="ECO:0000256" key="2">
    <source>
        <dbReference type="ARBA" id="ARBA00022679"/>
    </source>
</evidence>
<dbReference type="AlphaFoldDB" id="A0A8K0KDA6"/>